<gene>
    <name evidence="1" type="ORF">EZS28_019895</name>
</gene>
<comment type="caution">
    <text evidence="1">The sequence shown here is derived from an EMBL/GenBank/DDBJ whole genome shotgun (WGS) entry which is preliminary data.</text>
</comment>
<sequence length="146" mass="16587">MKEIKNDALLFTKQLNIHLSNSIAMNSMFFVSHPHMSALLDWMDPDEPIILVANKNTSCLDARGEEDRRFYDERKDGLRNNQQRYTRLGSLMTRLGNILSFVIIVDEAVANEDTIGLSMNAASVGYSLRSSFPSQTQMPGFLSRFH</sequence>
<name>A0A5J4VQ28_9EUKA</name>
<dbReference type="Proteomes" id="UP000324800">
    <property type="component" value="Unassembled WGS sequence"/>
</dbReference>
<dbReference type="EMBL" id="SNRW01005689">
    <property type="protein sequence ID" value="KAA6384580.1"/>
    <property type="molecule type" value="Genomic_DNA"/>
</dbReference>
<accession>A0A5J4VQ28</accession>
<evidence type="ECO:0000313" key="2">
    <source>
        <dbReference type="Proteomes" id="UP000324800"/>
    </source>
</evidence>
<reference evidence="1 2" key="1">
    <citation type="submission" date="2019-03" db="EMBL/GenBank/DDBJ databases">
        <title>Single cell metagenomics reveals metabolic interactions within the superorganism composed of flagellate Streblomastix strix and complex community of Bacteroidetes bacteria on its surface.</title>
        <authorList>
            <person name="Treitli S.C."/>
            <person name="Kolisko M."/>
            <person name="Husnik F."/>
            <person name="Keeling P."/>
            <person name="Hampl V."/>
        </authorList>
    </citation>
    <scope>NUCLEOTIDE SEQUENCE [LARGE SCALE GENOMIC DNA]</scope>
    <source>
        <strain evidence="1">ST1C</strain>
    </source>
</reference>
<protein>
    <submittedName>
        <fullName evidence="1">Uncharacterized protein</fullName>
    </submittedName>
</protein>
<proteinExistence type="predicted"/>
<dbReference type="AlphaFoldDB" id="A0A5J4VQ28"/>
<organism evidence="1 2">
    <name type="scientific">Streblomastix strix</name>
    <dbReference type="NCBI Taxonomy" id="222440"/>
    <lineage>
        <taxon>Eukaryota</taxon>
        <taxon>Metamonada</taxon>
        <taxon>Preaxostyla</taxon>
        <taxon>Oxymonadida</taxon>
        <taxon>Streblomastigidae</taxon>
        <taxon>Streblomastix</taxon>
    </lineage>
</organism>
<evidence type="ECO:0000313" key="1">
    <source>
        <dbReference type="EMBL" id="KAA6384580.1"/>
    </source>
</evidence>